<name>C8VVM9_DESAS</name>
<dbReference type="Proteomes" id="UP000002217">
    <property type="component" value="Chromosome"/>
</dbReference>
<dbReference type="RefSeq" id="WP_015757057.1">
    <property type="nucleotide sequence ID" value="NC_013216.1"/>
</dbReference>
<evidence type="ECO:0000313" key="3">
    <source>
        <dbReference type="Proteomes" id="UP000002217"/>
    </source>
</evidence>
<keyword evidence="3" id="KW-1185">Reference proteome</keyword>
<organism evidence="2 3">
    <name type="scientific">Desulfofarcimen acetoxidans (strain ATCC 49208 / DSM 771 / KCTC 5769 / VKM B-1644 / 5575)</name>
    <name type="common">Desulfotomaculum acetoxidans</name>
    <dbReference type="NCBI Taxonomy" id="485916"/>
    <lineage>
        <taxon>Bacteria</taxon>
        <taxon>Bacillati</taxon>
        <taxon>Bacillota</taxon>
        <taxon>Clostridia</taxon>
        <taxon>Eubacteriales</taxon>
        <taxon>Peptococcaceae</taxon>
        <taxon>Desulfofarcimen</taxon>
    </lineage>
</organism>
<dbReference type="HOGENOM" id="CLU_1145739_0_0_9"/>
<reference evidence="2 3" key="1">
    <citation type="journal article" date="2009" name="Stand. Genomic Sci.">
        <title>Complete genome sequence of Desulfotomaculum acetoxidans type strain (5575).</title>
        <authorList>
            <person name="Spring S."/>
            <person name="Lapidus A."/>
            <person name="Schroder M."/>
            <person name="Gleim D."/>
            <person name="Sims D."/>
            <person name="Meincke L."/>
            <person name="Glavina Del Rio T."/>
            <person name="Tice H."/>
            <person name="Copeland A."/>
            <person name="Cheng J.F."/>
            <person name="Lucas S."/>
            <person name="Chen F."/>
            <person name="Nolan M."/>
            <person name="Bruce D."/>
            <person name="Goodwin L."/>
            <person name="Pitluck S."/>
            <person name="Ivanova N."/>
            <person name="Mavromatis K."/>
            <person name="Mikhailova N."/>
            <person name="Pati A."/>
            <person name="Chen A."/>
            <person name="Palaniappan K."/>
            <person name="Land M."/>
            <person name="Hauser L."/>
            <person name="Chang Y.J."/>
            <person name="Jeffries C.D."/>
            <person name="Chain P."/>
            <person name="Saunders E."/>
            <person name="Brettin T."/>
            <person name="Detter J.C."/>
            <person name="Goker M."/>
            <person name="Bristow J."/>
            <person name="Eisen J.A."/>
            <person name="Markowitz V."/>
            <person name="Hugenholtz P."/>
            <person name="Kyrpides N.C."/>
            <person name="Klenk H.P."/>
            <person name="Han C."/>
        </authorList>
    </citation>
    <scope>NUCLEOTIDE SEQUENCE [LARGE SCALE GENOMIC DNA]</scope>
    <source>
        <strain evidence="3">ATCC 49208 / DSM 771 / VKM B-1644</strain>
    </source>
</reference>
<accession>C8VVM9</accession>
<feature type="region of interest" description="Disordered" evidence="1">
    <location>
        <begin position="187"/>
        <end position="206"/>
    </location>
</feature>
<dbReference type="eggNOG" id="ENOG502ZA3V">
    <property type="taxonomic scope" value="Bacteria"/>
</dbReference>
<dbReference type="AlphaFoldDB" id="C8VVM9"/>
<gene>
    <name evidence="2" type="ordered locus">Dtox_1480</name>
</gene>
<sequence length="206" mass="23385">MRADFGSKGKEFWSTWWPHNGDELNTPEFKAELQNFVNELRENGPLKSLSAMHEYCGNHTTGRLSDGSRGSYGYIAESGSYRYCLRCTPIQGDYNAYLYIYDRRVWEMTQLEDLLEAERALPEMCFSVLPSDGSLICIKHGETGYYKSDWDTGDLVKNRELADFNNKKLGVSKAQEEAMVIKSMTGWASQEPAPQESGMEQKMGGL</sequence>
<protein>
    <submittedName>
        <fullName evidence="2">Uncharacterized protein</fullName>
    </submittedName>
</protein>
<dbReference type="KEGG" id="dae:Dtox_1480"/>
<dbReference type="STRING" id="485916.Dtox_1480"/>
<evidence type="ECO:0000313" key="2">
    <source>
        <dbReference type="EMBL" id="ACV62344.1"/>
    </source>
</evidence>
<dbReference type="EMBL" id="CP001720">
    <property type="protein sequence ID" value="ACV62344.1"/>
    <property type="molecule type" value="Genomic_DNA"/>
</dbReference>
<proteinExistence type="predicted"/>
<evidence type="ECO:0000256" key="1">
    <source>
        <dbReference type="SAM" id="MobiDB-lite"/>
    </source>
</evidence>